<dbReference type="AlphaFoldDB" id="A0A2Z7B3C0"/>
<organism evidence="1 2">
    <name type="scientific">Dorcoceras hygrometricum</name>
    <dbReference type="NCBI Taxonomy" id="472368"/>
    <lineage>
        <taxon>Eukaryota</taxon>
        <taxon>Viridiplantae</taxon>
        <taxon>Streptophyta</taxon>
        <taxon>Embryophyta</taxon>
        <taxon>Tracheophyta</taxon>
        <taxon>Spermatophyta</taxon>
        <taxon>Magnoliopsida</taxon>
        <taxon>eudicotyledons</taxon>
        <taxon>Gunneridae</taxon>
        <taxon>Pentapetalae</taxon>
        <taxon>asterids</taxon>
        <taxon>lamiids</taxon>
        <taxon>Lamiales</taxon>
        <taxon>Gesneriaceae</taxon>
        <taxon>Didymocarpoideae</taxon>
        <taxon>Trichosporeae</taxon>
        <taxon>Loxocarpinae</taxon>
        <taxon>Dorcoceras</taxon>
    </lineage>
</organism>
<gene>
    <name evidence="1" type="ORF">F511_25074</name>
</gene>
<dbReference type="Proteomes" id="UP000250235">
    <property type="component" value="Unassembled WGS sequence"/>
</dbReference>
<protein>
    <submittedName>
        <fullName evidence="1">Uncharacterized protein</fullName>
    </submittedName>
</protein>
<evidence type="ECO:0000313" key="1">
    <source>
        <dbReference type="EMBL" id="KZV28343.1"/>
    </source>
</evidence>
<keyword evidence="2" id="KW-1185">Reference proteome</keyword>
<reference evidence="1 2" key="1">
    <citation type="journal article" date="2015" name="Proc. Natl. Acad. Sci. U.S.A.">
        <title>The resurrection genome of Boea hygrometrica: A blueprint for survival of dehydration.</title>
        <authorList>
            <person name="Xiao L."/>
            <person name="Yang G."/>
            <person name="Zhang L."/>
            <person name="Yang X."/>
            <person name="Zhao S."/>
            <person name="Ji Z."/>
            <person name="Zhou Q."/>
            <person name="Hu M."/>
            <person name="Wang Y."/>
            <person name="Chen M."/>
            <person name="Xu Y."/>
            <person name="Jin H."/>
            <person name="Xiao X."/>
            <person name="Hu G."/>
            <person name="Bao F."/>
            <person name="Hu Y."/>
            <person name="Wan P."/>
            <person name="Li L."/>
            <person name="Deng X."/>
            <person name="Kuang T."/>
            <person name="Xiang C."/>
            <person name="Zhu J.K."/>
            <person name="Oliver M.J."/>
            <person name="He Y."/>
        </authorList>
    </citation>
    <scope>NUCLEOTIDE SEQUENCE [LARGE SCALE GENOMIC DNA]</scope>
    <source>
        <strain evidence="2">cv. XS01</strain>
    </source>
</reference>
<name>A0A2Z7B3C0_9LAMI</name>
<proteinExistence type="predicted"/>
<evidence type="ECO:0000313" key="2">
    <source>
        <dbReference type="Proteomes" id="UP000250235"/>
    </source>
</evidence>
<dbReference type="EMBL" id="KV010148">
    <property type="protein sequence ID" value="KZV28343.1"/>
    <property type="molecule type" value="Genomic_DNA"/>
</dbReference>
<sequence length="137" mass="14620">MFTSAASSSVQREQTCLRHPYMLDSNAYVAPTTDEVDVIIGQILTATFKLTTDDTESGEQIFTETDVGDIAFGDSTADNPEELAQWLENYISEACTRRPDEIGVDEFSSSRLAGTNSGEEAAAAAAAAFGEEKGAAH</sequence>
<accession>A0A2Z7B3C0</accession>